<keyword evidence="2" id="KW-1185">Reference proteome</keyword>
<dbReference type="SUPFAM" id="SSF143842">
    <property type="entry name" value="YwmB-like"/>
    <property type="match status" value="1"/>
</dbReference>
<name>A0A8J8MFU5_9FIRM</name>
<accession>A0A8J8MFU5</accession>
<dbReference type="InterPro" id="IPR014794">
    <property type="entry name" value="DUF1779"/>
</dbReference>
<sequence length="250" mass="28680">MWKKLIYILCIVAILVMVNNVERVTINGEKRLLTAFNETDFELSETDLHVWGEYSKSFMTNDDMKQLGQQVASEIGLEPMYEDDFYQEELKKVYTIEKNTTEADTIIKVVELVEEVPNNGLKVENYIVVNIVLHDKCNSILYYRDKIKDTLSNYNVYATDNLTITSQHPGKLNSEAAEEIVESIAKTIGCTIKDQFLTEDIYSIYGYSKYIDGHIVSKGEKINVDLALTYNDIEDVTYLYAAIPVITIDY</sequence>
<dbReference type="InterPro" id="IPR036209">
    <property type="entry name" value="YwmB-like_sf"/>
</dbReference>
<reference evidence="1" key="1">
    <citation type="submission" date="2020-07" db="EMBL/GenBank/DDBJ databases">
        <title>Vallitalea pronyensis genome.</title>
        <authorList>
            <person name="Postec A."/>
        </authorList>
    </citation>
    <scope>NUCLEOTIDE SEQUENCE</scope>
    <source>
        <strain evidence="1">FatNI3</strain>
    </source>
</reference>
<organism evidence="1 2">
    <name type="scientific">Vallitalea pronyensis</name>
    <dbReference type="NCBI Taxonomy" id="1348613"/>
    <lineage>
        <taxon>Bacteria</taxon>
        <taxon>Bacillati</taxon>
        <taxon>Bacillota</taxon>
        <taxon>Clostridia</taxon>
        <taxon>Lachnospirales</taxon>
        <taxon>Vallitaleaceae</taxon>
        <taxon>Vallitalea</taxon>
    </lineage>
</organism>
<dbReference type="EMBL" id="CP058649">
    <property type="protein sequence ID" value="QUI20870.1"/>
    <property type="molecule type" value="Genomic_DNA"/>
</dbReference>
<gene>
    <name evidence="1" type="ORF">HZI73_00450</name>
</gene>
<evidence type="ECO:0000313" key="2">
    <source>
        <dbReference type="Proteomes" id="UP000683246"/>
    </source>
</evidence>
<protein>
    <submittedName>
        <fullName evidence="1">YwmB family TATA-box binding protein</fullName>
    </submittedName>
</protein>
<dbReference type="Pfam" id="PF08680">
    <property type="entry name" value="DUF1779"/>
    <property type="match status" value="1"/>
</dbReference>
<evidence type="ECO:0000313" key="1">
    <source>
        <dbReference type="EMBL" id="QUI20870.1"/>
    </source>
</evidence>
<dbReference type="Gene3D" id="3.30.360.40">
    <property type="entry name" value="YwmB-like"/>
    <property type="match status" value="1"/>
</dbReference>
<proteinExistence type="predicted"/>
<dbReference type="Proteomes" id="UP000683246">
    <property type="component" value="Chromosome"/>
</dbReference>
<dbReference type="AlphaFoldDB" id="A0A8J8MFU5"/>
<dbReference type="RefSeq" id="WP_212696328.1">
    <property type="nucleotide sequence ID" value="NZ_CP058649.1"/>
</dbReference>
<dbReference type="KEGG" id="vpy:HZI73_00450"/>